<name>A0AA35VEK6_LACSI</name>
<gene>
    <name evidence="4" type="ORF">LSALG_LOCUS12410</name>
</gene>
<evidence type="ECO:0000259" key="3">
    <source>
        <dbReference type="Pfam" id="PF14226"/>
    </source>
</evidence>
<organism evidence="4 5">
    <name type="scientific">Lactuca saligna</name>
    <name type="common">Willowleaf lettuce</name>
    <dbReference type="NCBI Taxonomy" id="75948"/>
    <lineage>
        <taxon>Eukaryota</taxon>
        <taxon>Viridiplantae</taxon>
        <taxon>Streptophyta</taxon>
        <taxon>Embryophyta</taxon>
        <taxon>Tracheophyta</taxon>
        <taxon>Spermatophyta</taxon>
        <taxon>Magnoliopsida</taxon>
        <taxon>eudicotyledons</taxon>
        <taxon>Gunneridae</taxon>
        <taxon>Pentapetalae</taxon>
        <taxon>asterids</taxon>
        <taxon>campanulids</taxon>
        <taxon>Asterales</taxon>
        <taxon>Asteraceae</taxon>
        <taxon>Cichorioideae</taxon>
        <taxon>Cichorieae</taxon>
        <taxon>Lactucinae</taxon>
        <taxon>Lactuca</taxon>
    </lineage>
</organism>
<dbReference type="SUPFAM" id="SSF51197">
    <property type="entry name" value="Clavaminate synthase-like"/>
    <property type="match status" value="1"/>
</dbReference>
<keyword evidence="2" id="KW-0408">Iron</keyword>
<dbReference type="PANTHER" id="PTHR47990">
    <property type="entry name" value="2-OXOGLUTARATE (2OG) AND FE(II)-DEPENDENT OXYGENASE SUPERFAMILY PROTEIN-RELATED"/>
    <property type="match status" value="1"/>
</dbReference>
<evidence type="ECO:0000313" key="5">
    <source>
        <dbReference type="Proteomes" id="UP001177003"/>
    </source>
</evidence>
<reference evidence="4" key="1">
    <citation type="submission" date="2023-04" db="EMBL/GenBank/DDBJ databases">
        <authorList>
            <person name="Vijverberg K."/>
            <person name="Xiong W."/>
            <person name="Schranz E."/>
        </authorList>
    </citation>
    <scope>NUCLEOTIDE SEQUENCE</scope>
</reference>
<dbReference type="InterPro" id="IPR027443">
    <property type="entry name" value="IPNS-like_sf"/>
</dbReference>
<accession>A0AA35VEK6</accession>
<dbReference type="Pfam" id="PF14226">
    <property type="entry name" value="DIOX_N"/>
    <property type="match status" value="1"/>
</dbReference>
<dbReference type="Gene3D" id="2.60.120.330">
    <property type="entry name" value="B-lactam Antibiotic, Isopenicillin N Synthase, Chain"/>
    <property type="match status" value="1"/>
</dbReference>
<keyword evidence="5" id="KW-1185">Reference proteome</keyword>
<dbReference type="EMBL" id="OX465078">
    <property type="protein sequence ID" value="CAI9272166.1"/>
    <property type="molecule type" value="Genomic_DNA"/>
</dbReference>
<dbReference type="InterPro" id="IPR050231">
    <property type="entry name" value="Iron_ascorbate_oxido_reductase"/>
</dbReference>
<sequence length="114" mass="12756">MATKCSIPAIDLQDFPNQLSKLISACEEWGCFRLFNHHEVLPLTLISEMKAVVRSLFDLPAEIKRQNTDVINGSGYMGPKVNNPVYEALGFHDMSSLHDVDSFCSQLDASPDQR</sequence>
<evidence type="ECO:0000256" key="1">
    <source>
        <dbReference type="ARBA" id="ARBA00022723"/>
    </source>
</evidence>
<evidence type="ECO:0000256" key="2">
    <source>
        <dbReference type="ARBA" id="ARBA00023004"/>
    </source>
</evidence>
<evidence type="ECO:0000313" key="4">
    <source>
        <dbReference type="EMBL" id="CAI9272166.1"/>
    </source>
</evidence>
<dbReference type="GO" id="GO:0046872">
    <property type="term" value="F:metal ion binding"/>
    <property type="evidence" value="ECO:0007669"/>
    <property type="project" value="UniProtKB-KW"/>
</dbReference>
<dbReference type="InterPro" id="IPR026992">
    <property type="entry name" value="DIOX_N"/>
</dbReference>
<protein>
    <recommendedName>
        <fullName evidence="3">Non-haem dioxygenase N-terminal domain-containing protein</fullName>
    </recommendedName>
</protein>
<dbReference type="AlphaFoldDB" id="A0AA35VEK6"/>
<proteinExistence type="predicted"/>
<keyword evidence="1" id="KW-0479">Metal-binding</keyword>
<dbReference type="Proteomes" id="UP001177003">
    <property type="component" value="Chromosome 2"/>
</dbReference>
<feature type="domain" description="Non-haem dioxygenase N-terminal" evidence="3">
    <location>
        <begin position="7"/>
        <end position="81"/>
    </location>
</feature>